<feature type="region of interest" description="Disordered" evidence="15">
    <location>
        <begin position="60"/>
        <end position="313"/>
    </location>
</feature>
<feature type="compositionally biased region" description="Low complexity" evidence="15">
    <location>
        <begin position="161"/>
        <end position="170"/>
    </location>
</feature>
<proteinExistence type="inferred from homology"/>
<keyword evidence="18" id="KW-1185">Reference proteome</keyword>
<organism evidence="17 18">
    <name type="scientific">Lineolata rhizophorae</name>
    <dbReference type="NCBI Taxonomy" id="578093"/>
    <lineage>
        <taxon>Eukaryota</taxon>
        <taxon>Fungi</taxon>
        <taxon>Dikarya</taxon>
        <taxon>Ascomycota</taxon>
        <taxon>Pezizomycotina</taxon>
        <taxon>Dothideomycetes</taxon>
        <taxon>Dothideomycetes incertae sedis</taxon>
        <taxon>Lineolatales</taxon>
        <taxon>Lineolataceae</taxon>
        <taxon>Lineolata</taxon>
    </lineage>
</organism>
<dbReference type="GO" id="GO:0006405">
    <property type="term" value="P:RNA export from nucleus"/>
    <property type="evidence" value="ECO:0007669"/>
    <property type="project" value="TreeGrafter"/>
</dbReference>
<dbReference type="GO" id="GO:0006606">
    <property type="term" value="P:protein import into nucleus"/>
    <property type="evidence" value="ECO:0007669"/>
    <property type="project" value="TreeGrafter"/>
</dbReference>
<feature type="compositionally biased region" description="Low complexity" evidence="15">
    <location>
        <begin position="100"/>
        <end position="110"/>
    </location>
</feature>
<feature type="coiled-coil region" evidence="14">
    <location>
        <begin position="643"/>
        <end position="670"/>
    </location>
</feature>
<keyword evidence="7" id="KW-0653">Protein transport</keyword>
<accession>A0A6A6NT49</accession>
<feature type="compositionally biased region" description="Low complexity" evidence="15">
    <location>
        <begin position="215"/>
        <end position="225"/>
    </location>
</feature>
<feature type="compositionally biased region" description="Low complexity" evidence="15">
    <location>
        <begin position="286"/>
        <end position="313"/>
    </location>
</feature>
<evidence type="ECO:0000256" key="3">
    <source>
        <dbReference type="ARBA" id="ARBA00004620"/>
    </source>
</evidence>
<feature type="compositionally biased region" description="Low complexity" evidence="15">
    <location>
        <begin position="80"/>
        <end position="92"/>
    </location>
</feature>
<evidence type="ECO:0000256" key="4">
    <source>
        <dbReference type="ARBA" id="ARBA00005911"/>
    </source>
</evidence>
<keyword evidence="5" id="KW-0813">Transport</keyword>
<evidence type="ECO:0000256" key="9">
    <source>
        <dbReference type="ARBA" id="ARBA00023132"/>
    </source>
</evidence>
<dbReference type="OrthoDB" id="344345at2759"/>
<evidence type="ECO:0000256" key="8">
    <source>
        <dbReference type="ARBA" id="ARBA00023010"/>
    </source>
</evidence>
<dbReference type="Gene3D" id="1.20.5.170">
    <property type="match status" value="1"/>
</dbReference>
<keyword evidence="10" id="KW-0539">Nucleus</keyword>
<dbReference type="InterPro" id="IPR026010">
    <property type="entry name" value="NSP1/NUP62"/>
</dbReference>
<dbReference type="PANTHER" id="PTHR12084:SF0">
    <property type="entry name" value="NUCLEAR PORE GLYCOPROTEIN P62"/>
    <property type="match status" value="1"/>
</dbReference>
<dbReference type="Proteomes" id="UP000799766">
    <property type="component" value="Unassembled WGS sequence"/>
</dbReference>
<keyword evidence="6" id="KW-0509">mRNA transport</keyword>
<evidence type="ECO:0000256" key="7">
    <source>
        <dbReference type="ARBA" id="ARBA00022927"/>
    </source>
</evidence>
<feature type="compositionally biased region" description="Polar residues" evidence="15">
    <location>
        <begin position="63"/>
        <end position="79"/>
    </location>
</feature>
<evidence type="ECO:0000259" key="16">
    <source>
        <dbReference type="Pfam" id="PF05064"/>
    </source>
</evidence>
<evidence type="ECO:0000256" key="5">
    <source>
        <dbReference type="ARBA" id="ARBA00022448"/>
    </source>
</evidence>
<evidence type="ECO:0000256" key="13">
    <source>
        <dbReference type="ARBA" id="ARBA00081079"/>
    </source>
</evidence>
<dbReference type="EMBL" id="MU001690">
    <property type="protein sequence ID" value="KAF2454614.1"/>
    <property type="molecule type" value="Genomic_DNA"/>
</dbReference>
<keyword evidence="14" id="KW-0175">Coiled coil</keyword>
<evidence type="ECO:0000256" key="14">
    <source>
        <dbReference type="SAM" id="Coils"/>
    </source>
</evidence>
<reference evidence="17" key="1">
    <citation type="journal article" date="2020" name="Stud. Mycol.">
        <title>101 Dothideomycetes genomes: a test case for predicting lifestyles and emergence of pathogens.</title>
        <authorList>
            <person name="Haridas S."/>
            <person name="Albert R."/>
            <person name="Binder M."/>
            <person name="Bloem J."/>
            <person name="Labutti K."/>
            <person name="Salamov A."/>
            <person name="Andreopoulos B."/>
            <person name="Baker S."/>
            <person name="Barry K."/>
            <person name="Bills G."/>
            <person name="Bluhm B."/>
            <person name="Cannon C."/>
            <person name="Castanera R."/>
            <person name="Culley D."/>
            <person name="Daum C."/>
            <person name="Ezra D."/>
            <person name="Gonzalez J."/>
            <person name="Henrissat B."/>
            <person name="Kuo A."/>
            <person name="Liang C."/>
            <person name="Lipzen A."/>
            <person name="Lutzoni F."/>
            <person name="Magnuson J."/>
            <person name="Mondo S."/>
            <person name="Nolan M."/>
            <person name="Ohm R."/>
            <person name="Pangilinan J."/>
            <person name="Park H.-J."/>
            <person name="Ramirez L."/>
            <person name="Alfaro M."/>
            <person name="Sun H."/>
            <person name="Tritt A."/>
            <person name="Yoshinaga Y."/>
            <person name="Zwiers L.-H."/>
            <person name="Turgeon B."/>
            <person name="Goodwin S."/>
            <person name="Spatafora J."/>
            <person name="Crous P."/>
            <person name="Grigoriev I."/>
        </authorList>
    </citation>
    <scope>NUCLEOTIDE SEQUENCE</scope>
    <source>
        <strain evidence="17">ATCC 16933</strain>
    </source>
</reference>
<evidence type="ECO:0000256" key="11">
    <source>
        <dbReference type="ARBA" id="ARBA00068864"/>
    </source>
</evidence>
<feature type="compositionally biased region" description="Low complexity" evidence="15">
    <location>
        <begin position="185"/>
        <end position="206"/>
    </location>
</feature>
<dbReference type="Pfam" id="PF05064">
    <property type="entry name" value="Nsp1_C"/>
    <property type="match status" value="1"/>
</dbReference>
<dbReference type="InterPro" id="IPR007758">
    <property type="entry name" value="Nucleoporin_NSP1_C"/>
</dbReference>
<gene>
    <name evidence="17" type="ORF">BDY21DRAFT_373883</name>
</gene>
<dbReference type="FunFam" id="1.20.5.170:FF:000040">
    <property type="entry name" value="Nuclear pore glycoprotein p62"/>
    <property type="match status" value="1"/>
</dbReference>
<feature type="region of interest" description="Disordered" evidence="15">
    <location>
        <begin position="448"/>
        <end position="529"/>
    </location>
</feature>
<feature type="compositionally biased region" description="Gly residues" evidence="15">
    <location>
        <begin position="32"/>
        <end position="48"/>
    </location>
</feature>
<evidence type="ECO:0000256" key="12">
    <source>
        <dbReference type="ARBA" id="ARBA00078941"/>
    </source>
</evidence>
<feature type="compositionally biased region" description="Low complexity" evidence="15">
    <location>
        <begin position="11"/>
        <end position="31"/>
    </location>
</feature>
<dbReference type="GO" id="GO:0005543">
    <property type="term" value="F:phospholipid binding"/>
    <property type="evidence" value="ECO:0007669"/>
    <property type="project" value="TreeGrafter"/>
</dbReference>
<protein>
    <recommendedName>
        <fullName evidence="11">Nucleoporin NSP1</fullName>
    </recommendedName>
    <alternativeName>
        <fullName evidence="12">Nuclear pore protein NSP1</fullName>
    </alternativeName>
    <alternativeName>
        <fullName evidence="13">Nucleoskeletal-like protein</fullName>
    </alternativeName>
</protein>
<feature type="compositionally biased region" description="Polar residues" evidence="15">
    <location>
        <begin position="261"/>
        <end position="274"/>
    </location>
</feature>
<comment type="similarity">
    <text evidence="4">Belongs to the nucleoporin NSP1/NUP62 family.</text>
</comment>
<feature type="compositionally biased region" description="Low complexity" evidence="15">
    <location>
        <begin position="122"/>
        <end position="142"/>
    </location>
</feature>
<sequence length="751" mass="74382">MSGGNSTPTWNFGNVNNSGSNLGSSAPSGSGAAAGSGSGGGSGSVFGGFGALRPAGSSIFGGLTSSAANTPSFGQTPTTSGSGLFLSGVSSSATPSPAQTGTSGSGFSFGKQPEKPQSPSLSGAQASNTSSGGSGATATTASPFTLGGMTSAAGASTPNKPSSFGSSFTPAGPPPSSSAGGGASGFFAGASGQSSGQAGGQKPLPFGGFGGGGQQSSNLFGGFSQTNTPATSGASGGQQGAAGQKSMFGNLGGGFTPKTAGPTQTEQTSTSSAPSLFANLGGASGAGSPAASATQSGGSKPSPFGLGSTLSTQQSSSATAATAATTAASSSQLSGGTTTTASGPPSLFLIPTILLPVWEWYHDSSRSAQSLKSTVLPAWNDVPTFGTWCVFGGMGGSSGAGGQSSSGASNQGGGTFFGGLGGASGAAGQSGISGTSKAGGFGGIGASSGPSAQVTSTNAPATSSPTTSAPTTTAPTTSTPSLFAPATSAGTATTAPKSDTQTATAGPQDRFNVRSTLGASTAGDPKAAQMSRLRNKSMDEIITRWATDLSKYQKEFQKQAQQVATWDRLLVENSDKISKLYTRTFQAERDAAEVERQLNIVENQQGELAAWLDKYELEVDELVAREVGGGLSDGQLQGPDQEREKTYKLAEKLTERINGLNKDLADMIGEINSVSATLTKNNKPDDPLTAIVRVLNGHLLQLQKIDTGAANLQKKVAEAQKEGQRMGANGYNGVSHDQSEDFMRSFRSSRK</sequence>
<feature type="region of interest" description="Disordered" evidence="15">
    <location>
        <begin position="718"/>
        <end position="751"/>
    </location>
</feature>
<evidence type="ECO:0000313" key="17">
    <source>
        <dbReference type="EMBL" id="KAF2454614.1"/>
    </source>
</evidence>
<feature type="compositionally biased region" description="Low complexity" evidence="15">
    <location>
        <begin position="448"/>
        <end position="496"/>
    </location>
</feature>
<comment type="subcellular location">
    <subcellularLocation>
        <location evidence="1">Nucleus membrane</location>
        <topology evidence="1">Peripheral membrane protein</topology>
        <orientation evidence="1">Cytoplasmic side</orientation>
    </subcellularLocation>
    <subcellularLocation>
        <location evidence="3">Nucleus membrane</location>
        <topology evidence="3">Peripheral membrane protein</topology>
        <orientation evidence="3">Nucleoplasmic side</orientation>
    </subcellularLocation>
    <subcellularLocation>
        <location evidence="2">Nucleus</location>
        <location evidence="2">Nuclear pore complex</location>
    </subcellularLocation>
</comment>
<dbReference type="GO" id="GO:0031965">
    <property type="term" value="C:nuclear membrane"/>
    <property type="evidence" value="ECO:0007669"/>
    <property type="project" value="UniProtKB-SubCell"/>
</dbReference>
<dbReference type="AlphaFoldDB" id="A0A6A6NT49"/>
<evidence type="ECO:0000313" key="18">
    <source>
        <dbReference type="Proteomes" id="UP000799766"/>
    </source>
</evidence>
<dbReference type="GO" id="GO:0017056">
    <property type="term" value="F:structural constituent of nuclear pore"/>
    <property type="evidence" value="ECO:0007669"/>
    <property type="project" value="InterPro"/>
</dbReference>
<evidence type="ECO:0000256" key="10">
    <source>
        <dbReference type="ARBA" id="ARBA00023242"/>
    </source>
</evidence>
<dbReference type="PANTHER" id="PTHR12084">
    <property type="entry name" value="NUCLEAR PORE GLYCOPROTEIN P62-RELATED"/>
    <property type="match status" value="1"/>
</dbReference>
<feature type="domain" description="Nucleoporin NSP1-like C-terminal" evidence="16">
    <location>
        <begin position="526"/>
        <end position="625"/>
    </location>
</feature>
<evidence type="ECO:0000256" key="6">
    <source>
        <dbReference type="ARBA" id="ARBA00022816"/>
    </source>
</evidence>
<feature type="region of interest" description="Disordered" evidence="15">
    <location>
        <begin position="1"/>
        <end position="48"/>
    </location>
</feature>
<name>A0A6A6NT49_9PEZI</name>
<dbReference type="GO" id="GO:0044613">
    <property type="term" value="C:nuclear pore central transport channel"/>
    <property type="evidence" value="ECO:0007669"/>
    <property type="project" value="TreeGrafter"/>
</dbReference>
<evidence type="ECO:0000256" key="1">
    <source>
        <dbReference type="ARBA" id="ARBA00004335"/>
    </source>
</evidence>
<evidence type="ECO:0000256" key="2">
    <source>
        <dbReference type="ARBA" id="ARBA00004567"/>
    </source>
</evidence>
<keyword evidence="8" id="KW-0811">Translocation</keyword>
<evidence type="ECO:0000256" key="15">
    <source>
        <dbReference type="SAM" id="MobiDB-lite"/>
    </source>
</evidence>
<dbReference type="GO" id="GO:0051028">
    <property type="term" value="P:mRNA transport"/>
    <property type="evidence" value="ECO:0007669"/>
    <property type="project" value="UniProtKB-KW"/>
</dbReference>
<feature type="compositionally biased region" description="Polar residues" evidence="15">
    <location>
        <begin position="1"/>
        <end position="10"/>
    </location>
</feature>
<keyword evidence="9" id="KW-0906">Nuclear pore complex</keyword>